<reference evidence="6" key="1">
    <citation type="submission" date="2016-10" db="EMBL/GenBank/DDBJ databases">
        <authorList>
            <person name="Varghese N."/>
            <person name="Submissions S."/>
        </authorList>
    </citation>
    <scope>NUCLEOTIDE SEQUENCE [LARGE SCALE GENOMIC DNA]</scope>
    <source>
        <strain evidence="6">DSM 26348</strain>
    </source>
</reference>
<feature type="domain" description="HTH hxlR-type" evidence="4">
    <location>
        <begin position="13"/>
        <end position="112"/>
    </location>
</feature>
<dbReference type="Proteomes" id="UP000199518">
    <property type="component" value="Unassembled WGS sequence"/>
</dbReference>
<evidence type="ECO:0000313" key="5">
    <source>
        <dbReference type="EMBL" id="SFI92149.1"/>
    </source>
</evidence>
<dbReference type="RefSeq" id="WP_092052597.1">
    <property type="nucleotide sequence ID" value="NZ_FOQD01000013.1"/>
</dbReference>
<accession>A0A1I3M524</accession>
<dbReference type="Pfam" id="PF01638">
    <property type="entry name" value="HxlR"/>
    <property type="match status" value="1"/>
</dbReference>
<dbReference type="Gene3D" id="1.10.10.10">
    <property type="entry name" value="Winged helix-like DNA-binding domain superfamily/Winged helix DNA-binding domain"/>
    <property type="match status" value="1"/>
</dbReference>
<keyword evidence="3" id="KW-0804">Transcription</keyword>
<name>A0A1I3M524_9PLAN</name>
<dbReference type="PROSITE" id="PS51118">
    <property type="entry name" value="HTH_HXLR"/>
    <property type="match status" value="1"/>
</dbReference>
<proteinExistence type="predicted"/>
<keyword evidence="2 5" id="KW-0238">DNA-binding</keyword>
<evidence type="ECO:0000256" key="3">
    <source>
        <dbReference type="ARBA" id="ARBA00023163"/>
    </source>
</evidence>
<dbReference type="InterPro" id="IPR036388">
    <property type="entry name" value="WH-like_DNA-bd_sf"/>
</dbReference>
<dbReference type="InterPro" id="IPR036390">
    <property type="entry name" value="WH_DNA-bd_sf"/>
</dbReference>
<organism evidence="5 6">
    <name type="scientific">Planctomicrobium piriforme</name>
    <dbReference type="NCBI Taxonomy" id="1576369"/>
    <lineage>
        <taxon>Bacteria</taxon>
        <taxon>Pseudomonadati</taxon>
        <taxon>Planctomycetota</taxon>
        <taxon>Planctomycetia</taxon>
        <taxon>Planctomycetales</taxon>
        <taxon>Planctomycetaceae</taxon>
        <taxon>Planctomicrobium</taxon>
    </lineage>
</organism>
<dbReference type="PANTHER" id="PTHR33204">
    <property type="entry name" value="TRANSCRIPTIONAL REGULATOR, MARR FAMILY"/>
    <property type="match status" value="1"/>
</dbReference>
<evidence type="ECO:0000256" key="1">
    <source>
        <dbReference type="ARBA" id="ARBA00023015"/>
    </source>
</evidence>
<dbReference type="OrthoDB" id="9791143at2"/>
<protein>
    <submittedName>
        <fullName evidence="5">DNA-binding transcriptional regulator, HxlR family</fullName>
    </submittedName>
</protein>
<dbReference type="AlphaFoldDB" id="A0A1I3M524"/>
<dbReference type="GO" id="GO:0003700">
    <property type="term" value="F:DNA-binding transcription factor activity"/>
    <property type="evidence" value="ECO:0007669"/>
    <property type="project" value="InterPro"/>
</dbReference>
<dbReference type="STRING" id="1576369.SAMN05421753_113162"/>
<dbReference type="EMBL" id="FOQD01000013">
    <property type="protein sequence ID" value="SFI92149.1"/>
    <property type="molecule type" value="Genomic_DNA"/>
</dbReference>
<dbReference type="SMART" id="SM00418">
    <property type="entry name" value="HTH_ARSR"/>
    <property type="match status" value="1"/>
</dbReference>
<keyword evidence="6" id="KW-1185">Reference proteome</keyword>
<dbReference type="PANTHER" id="PTHR33204:SF37">
    <property type="entry name" value="HTH-TYPE TRANSCRIPTIONAL REGULATOR YODB"/>
    <property type="match status" value="1"/>
</dbReference>
<evidence type="ECO:0000313" key="6">
    <source>
        <dbReference type="Proteomes" id="UP000199518"/>
    </source>
</evidence>
<evidence type="ECO:0000259" key="4">
    <source>
        <dbReference type="PROSITE" id="PS51118"/>
    </source>
</evidence>
<dbReference type="InterPro" id="IPR002577">
    <property type="entry name" value="HTH_HxlR"/>
</dbReference>
<dbReference type="InterPro" id="IPR001845">
    <property type="entry name" value="HTH_ArsR_DNA-bd_dom"/>
</dbReference>
<dbReference type="SUPFAM" id="SSF46785">
    <property type="entry name" value="Winged helix' DNA-binding domain"/>
    <property type="match status" value="1"/>
</dbReference>
<dbReference type="GO" id="GO:0003677">
    <property type="term" value="F:DNA binding"/>
    <property type="evidence" value="ECO:0007669"/>
    <property type="project" value="UniProtKB-KW"/>
</dbReference>
<evidence type="ECO:0000256" key="2">
    <source>
        <dbReference type="ARBA" id="ARBA00023125"/>
    </source>
</evidence>
<keyword evidence="1" id="KW-0805">Transcription regulation</keyword>
<sequence>MPHDSTAESNEHEPLQKLLTILASPWTLLLLHRLHMEGPKRFGELKRRLGAISTKTLTERLRLLESEGWLLRHYEPTVPPQVTYSITPKVLELDGVMIELDRIAERWYGKDKKGS</sequence>
<gene>
    <name evidence="5" type="ORF">SAMN05421753_113162</name>
</gene>